<feature type="region of interest" description="Disordered" evidence="1">
    <location>
        <begin position="60"/>
        <end position="79"/>
    </location>
</feature>
<accession>A0A5B7HEV8</accession>
<reference evidence="2 3" key="1">
    <citation type="submission" date="2019-05" db="EMBL/GenBank/DDBJ databases">
        <title>Another draft genome of Portunus trituberculatus and its Hox gene families provides insights of decapod evolution.</title>
        <authorList>
            <person name="Jeong J.-H."/>
            <person name="Song I."/>
            <person name="Kim S."/>
            <person name="Choi T."/>
            <person name="Kim D."/>
            <person name="Ryu S."/>
            <person name="Kim W."/>
        </authorList>
    </citation>
    <scope>NUCLEOTIDE SEQUENCE [LARGE SCALE GENOMIC DNA]</scope>
    <source>
        <tissue evidence="2">Muscle</tissue>
    </source>
</reference>
<dbReference type="EMBL" id="VSRR010032608">
    <property type="protein sequence ID" value="MPC71271.1"/>
    <property type="molecule type" value="Genomic_DNA"/>
</dbReference>
<sequence>MAFVGGGWQTAARRLDGNSDWWEAWGCGAGQRGGAEVGAGGRAAPRRHQTCQLPLEVEGRPAHPAHLHPSLAPTFPASP</sequence>
<dbReference type="AlphaFoldDB" id="A0A5B7HEV8"/>
<dbReference type="Proteomes" id="UP000324222">
    <property type="component" value="Unassembled WGS sequence"/>
</dbReference>
<evidence type="ECO:0000313" key="2">
    <source>
        <dbReference type="EMBL" id="MPC71271.1"/>
    </source>
</evidence>
<comment type="caution">
    <text evidence="2">The sequence shown here is derived from an EMBL/GenBank/DDBJ whole genome shotgun (WGS) entry which is preliminary data.</text>
</comment>
<evidence type="ECO:0000313" key="3">
    <source>
        <dbReference type="Proteomes" id="UP000324222"/>
    </source>
</evidence>
<keyword evidence="3" id="KW-1185">Reference proteome</keyword>
<organism evidence="2 3">
    <name type="scientific">Portunus trituberculatus</name>
    <name type="common">Swimming crab</name>
    <name type="synonym">Neptunus trituberculatus</name>
    <dbReference type="NCBI Taxonomy" id="210409"/>
    <lineage>
        <taxon>Eukaryota</taxon>
        <taxon>Metazoa</taxon>
        <taxon>Ecdysozoa</taxon>
        <taxon>Arthropoda</taxon>
        <taxon>Crustacea</taxon>
        <taxon>Multicrustacea</taxon>
        <taxon>Malacostraca</taxon>
        <taxon>Eumalacostraca</taxon>
        <taxon>Eucarida</taxon>
        <taxon>Decapoda</taxon>
        <taxon>Pleocyemata</taxon>
        <taxon>Brachyura</taxon>
        <taxon>Eubrachyura</taxon>
        <taxon>Portunoidea</taxon>
        <taxon>Portunidae</taxon>
        <taxon>Portuninae</taxon>
        <taxon>Portunus</taxon>
    </lineage>
</organism>
<protein>
    <submittedName>
        <fullName evidence="2">Uncharacterized protein</fullName>
    </submittedName>
</protein>
<name>A0A5B7HEV8_PORTR</name>
<evidence type="ECO:0000256" key="1">
    <source>
        <dbReference type="SAM" id="MobiDB-lite"/>
    </source>
</evidence>
<gene>
    <name evidence="2" type="ORF">E2C01_065543</name>
</gene>
<proteinExistence type="predicted"/>